<feature type="transmembrane region" description="Helical" evidence="1">
    <location>
        <begin position="171"/>
        <end position="200"/>
    </location>
</feature>
<dbReference type="STRING" id="680646.RMDY18_15210"/>
<feature type="transmembrane region" description="Helical" evidence="1">
    <location>
        <begin position="132"/>
        <end position="159"/>
    </location>
</feature>
<sequence length="299" mass="30049">MLSSLLGRLSPPRAVAAPWGRCSVRILSSAALPSVARRALSTASIGWSSSITFATLGTAITTLVLVPGLNVLFTVLLGADLAANDTVRIGCATALIATLSSVAAGIVARVATDRWIGVFEYVCTTRAVDAGYWLGAAAVPALLASVTGLSNVGIVWLLSLTAPSTGAASGLLLGAIALMPVAVLGGVCLGVFAAGLGLYLSDPYTGSNVLSIILPVSAGVIVPVSTYPGWLAWLCSWVPGSRLVQVLDASSGIANGTAPELFALLAADTALAVLYAAIGLGLTVLAARRIRAGARASLL</sequence>
<keyword evidence="3" id="KW-1185">Reference proteome</keyword>
<feature type="transmembrane region" description="Helical" evidence="1">
    <location>
        <begin position="261"/>
        <end position="287"/>
    </location>
</feature>
<organism evidence="2 3">
    <name type="scientific">Rothia mucilaginosa (strain DY-18)</name>
    <name type="common">Stomatococcus mucilaginosus</name>
    <dbReference type="NCBI Taxonomy" id="680646"/>
    <lineage>
        <taxon>Bacteria</taxon>
        <taxon>Bacillati</taxon>
        <taxon>Actinomycetota</taxon>
        <taxon>Actinomycetes</taxon>
        <taxon>Micrococcales</taxon>
        <taxon>Micrococcaceae</taxon>
        <taxon>Rothia</taxon>
    </lineage>
</organism>
<reference evidence="2 3" key="2">
    <citation type="journal article" date="2010" name="J Osaka Dent Univ">
        <title>Isolation and identification of Rothia mucilaginosa from persistent apical periodontitis lesions.</title>
        <authorList>
            <person name="Yamane K."/>
            <person name="Yoshida M."/>
            <person name="Fujihira T."/>
            <person name="Baba T."/>
            <person name="Tsuji N."/>
            <person name="Hayashi H."/>
            <person name="Sugimori C."/>
            <person name="Yamanaka T."/>
            <person name="Mashimo C."/>
            <person name="Nambu T."/>
            <person name="Kawai H."/>
            <person name="Fukushima H."/>
        </authorList>
    </citation>
    <scope>NUCLEOTIDE SEQUENCE [LARGE SCALE GENOMIC DNA]</scope>
    <source>
        <strain evidence="2 3">DY-18</strain>
    </source>
</reference>
<keyword evidence="1" id="KW-0812">Transmembrane</keyword>
<reference evidence="3" key="1">
    <citation type="submission" date="2009-07" db="EMBL/GenBank/DDBJ databases">
        <title>Complete genome sequence of Rothia mucilaginosa DJ.</title>
        <authorList>
            <person name="Yamane K."/>
            <person name="Nambu T."/>
            <person name="Mashimo C."/>
            <person name="Sugimori C."/>
            <person name="Yamanaka T."/>
            <person name="Leung K."/>
            <person name="Fukushima H."/>
        </authorList>
    </citation>
    <scope>NUCLEOTIDE SEQUENCE [LARGE SCALE GENOMIC DNA]</scope>
    <source>
        <strain evidence="3">DY-18</strain>
    </source>
</reference>
<evidence type="ECO:0000313" key="3">
    <source>
        <dbReference type="Proteomes" id="UP000001883"/>
    </source>
</evidence>
<feature type="transmembrane region" description="Helical" evidence="1">
    <location>
        <begin position="45"/>
        <end position="66"/>
    </location>
</feature>
<dbReference type="HOGENOM" id="CLU_092056_0_0_11"/>
<name>D2NNY5_ROTMD</name>
<evidence type="ECO:0000313" key="2">
    <source>
        <dbReference type="EMBL" id="BAI65353.1"/>
    </source>
</evidence>
<reference evidence="2 3" key="3">
    <citation type="journal article" date="2010" name="Sequencing">
        <title>Complete Genome Sequence of Rothia mucilaginosa DY-18: A Clinical Isolate with Dense Meshwork-Like Structures from a Persistent Apical Periodontitis Lesion.</title>
        <authorList>
            <person name="Yamane K."/>
            <person name="Nambu T."/>
            <person name="Yamanaka T."/>
            <person name="Mashimo C."/>
            <person name="Sugimori C."/>
            <person name="Leung K.-P."/>
            <person name="Fukushima H."/>
        </authorList>
    </citation>
    <scope>NUCLEOTIDE SEQUENCE [LARGE SCALE GENOMIC DNA]</scope>
    <source>
        <strain evidence="2 3">DY-18</strain>
    </source>
</reference>
<protein>
    <submittedName>
        <fullName evidence="2">ABC-type multidrug transport system, permease component</fullName>
    </submittedName>
</protein>
<proteinExistence type="predicted"/>
<keyword evidence="1" id="KW-1133">Transmembrane helix</keyword>
<dbReference type="KEGG" id="rmu:RMDY18_15210"/>
<feature type="transmembrane region" description="Helical" evidence="1">
    <location>
        <begin position="86"/>
        <end position="111"/>
    </location>
</feature>
<dbReference type="AlphaFoldDB" id="D2NNY5"/>
<accession>D2NNY5</accession>
<dbReference type="Proteomes" id="UP000001883">
    <property type="component" value="Chromosome"/>
</dbReference>
<evidence type="ECO:0000256" key="1">
    <source>
        <dbReference type="SAM" id="Phobius"/>
    </source>
</evidence>
<keyword evidence="1" id="KW-0472">Membrane</keyword>
<dbReference type="EMBL" id="AP011540">
    <property type="protein sequence ID" value="BAI65353.1"/>
    <property type="molecule type" value="Genomic_DNA"/>
</dbReference>
<gene>
    <name evidence="2" type="ordered locus">RMDY18_15210</name>
</gene>
<feature type="transmembrane region" description="Helical" evidence="1">
    <location>
        <begin position="212"/>
        <end position="233"/>
    </location>
</feature>
<dbReference type="eggNOG" id="COG0842">
    <property type="taxonomic scope" value="Bacteria"/>
</dbReference>